<dbReference type="PROSITE" id="PS50234">
    <property type="entry name" value="VWFA"/>
    <property type="match status" value="1"/>
</dbReference>
<dbReference type="CDD" id="cd01452">
    <property type="entry name" value="VWA_26S_proteasome_subunit"/>
    <property type="match status" value="1"/>
</dbReference>
<dbReference type="Gene3D" id="3.40.50.410">
    <property type="entry name" value="von Willebrand factor, type A domain"/>
    <property type="match status" value="1"/>
</dbReference>
<protein>
    <recommendedName>
        <fullName evidence="4">VWFA domain-containing protein</fullName>
    </recommendedName>
</protein>
<dbReference type="Proteomes" id="UP001444661">
    <property type="component" value="Unassembled WGS sequence"/>
</dbReference>
<evidence type="ECO:0000259" key="4">
    <source>
        <dbReference type="PROSITE" id="PS50234"/>
    </source>
</evidence>
<dbReference type="PANTHER" id="PTHR10223">
    <property type="entry name" value="26S PROTEASOME NON-ATPASE REGULATORY SUBUNIT 4"/>
    <property type="match status" value="1"/>
</dbReference>
<evidence type="ECO:0000313" key="5">
    <source>
        <dbReference type="EMBL" id="KAK8056690.1"/>
    </source>
</evidence>
<dbReference type="Pfam" id="PF13519">
    <property type="entry name" value="VWA_2"/>
    <property type="match status" value="1"/>
</dbReference>
<name>A0ABR1UF48_9PEZI</name>
<evidence type="ECO:0000256" key="1">
    <source>
        <dbReference type="ARBA" id="ARBA00005574"/>
    </source>
</evidence>
<dbReference type="SUPFAM" id="SSF53300">
    <property type="entry name" value="vWA-like"/>
    <property type="match status" value="1"/>
</dbReference>
<dbReference type="InterPro" id="IPR036465">
    <property type="entry name" value="vWFA_dom_sf"/>
</dbReference>
<dbReference type="PROSITE" id="PS50330">
    <property type="entry name" value="UIM"/>
    <property type="match status" value="1"/>
</dbReference>
<proteinExistence type="inferred from homology"/>
<feature type="compositionally biased region" description="Basic and acidic residues" evidence="3">
    <location>
        <begin position="284"/>
        <end position="299"/>
    </location>
</feature>
<evidence type="ECO:0000313" key="6">
    <source>
        <dbReference type="Proteomes" id="UP001444661"/>
    </source>
</evidence>
<dbReference type="Gene3D" id="1.10.287.3990">
    <property type="match status" value="1"/>
</dbReference>
<feature type="domain" description="VWFA" evidence="4">
    <location>
        <begin position="5"/>
        <end position="192"/>
    </location>
</feature>
<accession>A0ABR1UF48</accession>
<dbReference type="SMART" id="SM00327">
    <property type="entry name" value="VWA"/>
    <property type="match status" value="1"/>
</dbReference>
<dbReference type="EMBL" id="JAQQWK010000001">
    <property type="protein sequence ID" value="KAK8056690.1"/>
    <property type="molecule type" value="Genomic_DNA"/>
</dbReference>
<dbReference type="PANTHER" id="PTHR10223:SF0">
    <property type="entry name" value="26S PROTEASOME NON-ATPASE REGULATORY SUBUNIT 4"/>
    <property type="match status" value="1"/>
</dbReference>
<keyword evidence="6" id="KW-1185">Reference proteome</keyword>
<evidence type="ECO:0000256" key="2">
    <source>
        <dbReference type="ARBA" id="ARBA00022942"/>
    </source>
</evidence>
<dbReference type="InterPro" id="IPR003903">
    <property type="entry name" value="UIM_dom"/>
</dbReference>
<dbReference type="SMART" id="SM00726">
    <property type="entry name" value="UIM"/>
    <property type="match status" value="1"/>
</dbReference>
<feature type="region of interest" description="Disordered" evidence="3">
    <location>
        <begin position="236"/>
        <end position="299"/>
    </location>
</feature>
<feature type="region of interest" description="Disordered" evidence="3">
    <location>
        <begin position="199"/>
        <end position="222"/>
    </location>
</feature>
<dbReference type="InterPro" id="IPR027040">
    <property type="entry name" value="PSMD4"/>
</dbReference>
<dbReference type="InterPro" id="IPR002035">
    <property type="entry name" value="VWF_A"/>
</dbReference>
<gene>
    <name evidence="5" type="ORF">PG993_001917</name>
</gene>
<organism evidence="5 6">
    <name type="scientific">Apiospora rasikravindrae</name>
    <dbReference type="NCBI Taxonomy" id="990691"/>
    <lineage>
        <taxon>Eukaryota</taxon>
        <taxon>Fungi</taxon>
        <taxon>Dikarya</taxon>
        <taxon>Ascomycota</taxon>
        <taxon>Pezizomycotina</taxon>
        <taxon>Sordariomycetes</taxon>
        <taxon>Xylariomycetidae</taxon>
        <taxon>Amphisphaeriales</taxon>
        <taxon>Apiosporaceae</taxon>
        <taxon>Apiospora</taxon>
    </lineage>
</organism>
<keyword evidence="2" id="KW-0647">Proteasome</keyword>
<evidence type="ECO:0000256" key="3">
    <source>
        <dbReference type="SAM" id="MobiDB-lite"/>
    </source>
</evidence>
<reference evidence="5 6" key="1">
    <citation type="submission" date="2023-01" db="EMBL/GenBank/DDBJ databases">
        <title>Analysis of 21 Apiospora genomes using comparative genomics revels a genus with tremendous synthesis potential of carbohydrate active enzymes and secondary metabolites.</title>
        <authorList>
            <person name="Sorensen T."/>
        </authorList>
    </citation>
    <scope>NUCLEOTIDE SEQUENCE [LARGE SCALE GENOMIC DNA]</scope>
    <source>
        <strain evidence="5 6">CBS 33761</strain>
    </source>
</reference>
<sequence>MPLEAVMIVVDNSESSRNGDYQPNRFDAQADAINIIFENITQSNPESSVGLMSMGGKGPEVLSTLTTERGKLLEGLHRTRKKISGTSHLATGIQIASLALKHRQNKSQRQRIIAFVCSPVADEEKALVSLAKKMKKSNLDIDFVLFGDLDNDAVQKKLEAFNNVLKSPDSSHLVVVPPSGRLLSDQLISSAILLGEGAAGAGGAGGAESGGGGDFGGFDFDPTDDPELALALRMSMEEENARQARQTQADGDGAKSNLEGIKEEDERQPLLNEDGEASGSGSSGKKDTKKDGDDKMDTS</sequence>
<comment type="caution">
    <text evidence="5">The sequence shown here is derived from an EMBL/GenBank/DDBJ whole genome shotgun (WGS) entry which is preliminary data.</text>
</comment>
<comment type="similarity">
    <text evidence="1">Belongs to the proteasome subunit S5A family.</text>
</comment>
<feature type="compositionally biased region" description="Gly residues" evidence="3">
    <location>
        <begin position="199"/>
        <end position="216"/>
    </location>
</feature>